<name>A0A3L7AQ64_9HYPH</name>
<dbReference type="Gene3D" id="1.10.10.10">
    <property type="entry name" value="Winged helix-like DNA-binding domain superfamily/Winged helix DNA-binding domain"/>
    <property type="match status" value="1"/>
</dbReference>
<dbReference type="GO" id="GO:0005829">
    <property type="term" value="C:cytosol"/>
    <property type="evidence" value="ECO:0007669"/>
    <property type="project" value="TreeGrafter"/>
</dbReference>
<keyword evidence="4" id="KW-0804">Transcription</keyword>
<dbReference type="OrthoDB" id="9785974at2"/>
<dbReference type="PANTHER" id="PTHR30419">
    <property type="entry name" value="HTH-TYPE TRANSCRIPTIONAL REGULATOR YBHD"/>
    <property type="match status" value="1"/>
</dbReference>
<evidence type="ECO:0000259" key="5">
    <source>
        <dbReference type="PROSITE" id="PS50931"/>
    </source>
</evidence>
<reference evidence="6 7" key="1">
    <citation type="submission" date="2018-10" db="EMBL/GenBank/DDBJ databases">
        <title>Xanthobacter tagetidis genome sequencing and assembly.</title>
        <authorList>
            <person name="Maclea K.S."/>
            <person name="Goen A.E."/>
            <person name="Fatima S.A."/>
        </authorList>
    </citation>
    <scope>NUCLEOTIDE SEQUENCE [LARGE SCALE GENOMIC DNA]</scope>
    <source>
        <strain evidence="6 7">ATCC 700314</strain>
    </source>
</reference>
<keyword evidence="2" id="KW-0805">Transcription regulation</keyword>
<dbReference type="Proteomes" id="UP000269692">
    <property type="component" value="Unassembled WGS sequence"/>
</dbReference>
<feature type="domain" description="HTH lysR-type" evidence="5">
    <location>
        <begin position="10"/>
        <end position="67"/>
    </location>
</feature>
<dbReference type="InterPro" id="IPR036390">
    <property type="entry name" value="WH_DNA-bd_sf"/>
</dbReference>
<sequence>MNYKGDVMNITIRQLEVFAAAARAPSFTQAAGMLGISQPALSETIRRIEQELGVRLFERTTRKVALTADGRALAGLAEEVVRDVRSGLRDIAERGARRPRIAIALLPSIASAILPQAVAGLRAQYPEAEVSVFDVLHERAAALVEEGVADLAVTMRPVGDTLAFEPLGADRMHLITSRGHPLAGRTPLAWAALAPFAFVALARTTSVRRMVDNAMAAADLALVPRYEVEQIPSAVALVASGLGITALPELTFAMFPRKGVAVRPLQAPLVARGLGLITRAGRELSPAAAALAAAVRAAFRAAGITPGTAPPR</sequence>
<accession>A0A3L7AQ64</accession>
<evidence type="ECO:0000256" key="3">
    <source>
        <dbReference type="ARBA" id="ARBA00023125"/>
    </source>
</evidence>
<evidence type="ECO:0000256" key="1">
    <source>
        <dbReference type="ARBA" id="ARBA00009437"/>
    </source>
</evidence>
<dbReference type="Pfam" id="PF00126">
    <property type="entry name" value="HTH_1"/>
    <property type="match status" value="1"/>
</dbReference>
<dbReference type="SUPFAM" id="SSF53850">
    <property type="entry name" value="Periplasmic binding protein-like II"/>
    <property type="match status" value="1"/>
</dbReference>
<keyword evidence="3" id="KW-0238">DNA-binding</keyword>
<proteinExistence type="inferred from homology"/>
<dbReference type="AlphaFoldDB" id="A0A3L7AQ64"/>
<dbReference type="GO" id="GO:0003677">
    <property type="term" value="F:DNA binding"/>
    <property type="evidence" value="ECO:0007669"/>
    <property type="project" value="UniProtKB-KW"/>
</dbReference>
<comment type="caution">
    <text evidence="6">The sequence shown here is derived from an EMBL/GenBank/DDBJ whole genome shotgun (WGS) entry which is preliminary data.</text>
</comment>
<dbReference type="SUPFAM" id="SSF46785">
    <property type="entry name" value="Winged helix' DNA-binding domain"/>
    <property type="match status" value="1"/>
</dbReference>
<comment type="similarity">
    <text evidence="1">Belongs to the LysR transcriptional regulatory family.</text>
</comment>
<gene>
    <name evidence="6" type="ORF">D9R14_01030</name>
</gene>
<dbReference type="InterPro" id="IPR005119">
    <property type="entry name" value="LysR_subst-bd"/>
</dbReference>
<dbReference type="EMBL" id="RCTF01000001">
    <property type="protein sequence ID" value="RLP81618.1"/>
    <property type="molecule type" value="Genomic_DNA"/>
</dbReference>
<dbReference type="GO" id="GO:0003700">
    <property type="term" value="F:DNA-binding transcription factor activity"/>
    <property type="evidence" value="ECO:0007669"/>
    <property type="project" value="InterPro"/>
</dbReference>
<dbReference type="InterPro" id="IPR036388">
    <property type="entry name" value="WH-like_DNA-bd_sf"/>
</dbReference>
<dbReference type="PROSITE" id="PS50931">
    <property type="entry name" value="HTH_LYSR"/>
    <property type="match status" value="1"/>
</dbReference>
<dbReference type="PRINTS" id="PR00039">
    <property type="entry name" value="HTHLYSR"/>
</dbReference>
<protein>
    <submittedName>
        <fullName evidence="6">LysR family transcriptional regulator</fullName>
    </submittedName>
</protein>
<organism evidence="6 7">
    <name type="scientific">Xanthobacter tagetidis</name>
    <dbReference type="NCBI Taxonomy" id="60216"/>
    <lineage>
        <taxon>Bacteria</taxon>
        <taxon>Pseudomonadati</taxon>
        <taxon>Pseudomonadota</taxon>
        <taxon>Alphaproteobacteria</taxon>
        <taxon>Hyphomicrobiales</taxon>
        <taxon>Xanthobacteraceae</taxon>
        <taxon>Xanthobacter</taxon>
    </lineage>
</organism>
<evidence type="ECO:0000256" key="2">
    <source>
        <dbReference type="ARBA" id="ARBA00023015"/>
    </source>
</evidence>
<evidence type="ECO:0000313" key="7">
    <source>
        <dbReference type="Proteomes" id="UP000269692"/>
    </source>
</evidence>
<dbReference type="CDD" id="cd08440">
    <property type="entry name" value="PBP2_LTTR_like_4"/>
    <property type="match status" value="1"/>
</dbReference>
<evidence type="ECO:0000313" key="6">
    <source>
        <dbReference type="EMBL" id="RLP81618.1"/>
    </source>
</evidence>
<dbReference type="Pfam" id="PF03466">
    <property type="entry name" value="LysR_substrate"/>
    <property type="match status" value="1"/>
</dbReference>
<dbReference type="FunFam" id="1.10.10.10:FF:000001">
    <property type="entry name" value="LysR family transcriptional regulator"/>
    <property type="match status" value="1"/>
</dbReference>
<evidence type="ECO:0000256" key="4">
    <source>
        <dbReference type="ARBA" id="ARBA00023163"/>
    </source>
</evidence>
<dbReference type="Gene3D" id="3.40.190.290">
    <property type="match status" value="1"/>
</dbReference>
<dbReference type="InterPro" id="IPR050950">
    <property type="entry name" value="HTH-type_LysR_regulators"/>
</dbReference>
<dbReference type="PANTHER" id="PTHR30419:SF8">
    <property type="entry name" value="NITROGEN ASSIMILATION TRANSCRIPTIONAL ACTIVATOR-RELATED"/>
    <property type="match status" value="1"/>
</dbReference>
<dbReference type="InterPro" id="IPR000847">
    <property type="entry name" value="LysR_HTH_N"/>
</dbReference>
<keyword evidence="7" id="KW-1185">Reference proteome</keyword>